<accession>J3JF85</accession>
<dbReference type="InterPro" id="IPR011047">
    <property type="entry name" value="Quinoprotein_ADH-like_sf"/>
</dbReference>
<dbReference type="InterPro" id="IPR018391">
    <property type="entry name" value="PQQ_b-propeller_rpt"/>
</dbReference>
<evidence type="ECO:0000313" key="3">
    <source>
        <dbReference type="Proteomes" id="UP000007813"/>
    </source>
</evidence>
<evidence type="ECO:0000259" key="1">
    <source>
        <dbReference type="Pfam" id="PF13360"/>
    </source>
</evidence>
<organism evidence="2 3">
    <name type="scientific">Halogranum salarium B-1</name>
    <dbReference type="NCBI Taxonomy" id="1210908"/>
    <lineage>
        <taxon>Archaea</taxon>
        <taxon>Methanobacteriati</taxon>
        <taxon>Methanobacteriota</taxon>
        <taxon>Stenosarchaea group</taxon>
        <taxon>Halobacteria</taxon>
        <taxon>Halobacteriales</taxon>
        <taxon>Haloferacaceae</taxon>
    </lineage>
</organism>
<dbReference type="PROSITE" id="PS51257">
    <property type="entry name" value="PROKAR_LIPOPROTEIN"/>
    <property type="match status" value="1"/>
</dbReference>
<proteinExistence type="predicted"/>
<dbReference type="Pfam" id="PF13360">
    <property type="entry name" value="PQQ_2"/>
    <property type="match status" value="2"/>
</dbReference>
<dbReference type="RefSeq" id="WP_009367537.1">
    <property type="nucleotide sequence ID" value="NZ_ALJD01000006.1"/>
</dbReference>
<name>J3JF85_9EURY</name>
<dbReference type="PANTHER" id="PTHR34512:SF30">
    <property type="entry name" value="OUTER MEMBRANE PROTEIN ASSEMBLY FACTOR BAMB"/>
    <property type="match status" value="1"/>
</dbReference>
<dbReference type="eggNOG" id="arCOG02493">
    <property type="taxonomic scope" value="Archaea"/>
</dbReference>
<dbReference type="EMBL" id="ALJD01000006">
    <property type="protein sequence ID" value="EJN59034.1"/>
    <property type="molecule type" value="Genomic_DNA"/>
</dbReference>
<dbReference type="SUPFAM" id="SSF50998">
    <property type="entry name" value="Quinoprotein alcohol dehydrogenase-like"/>
    <property type="match status" value="1"/>
</dbReference>
<dbReference type="AlphaFoldDB" id="J3JF85"/>
<feature type="domain" description="Pyrrolo-quinoline quinone repeat" evidence="1">
    <location>
        <begin position="123"/>
        <end position="230"/>
    </location>
</feature>
<comment type="caution">
    <text evidence="2">The sequence shown here is derived from an EMBL/GenBank/DDBJ whole genome shotgun (WGS) entry which is preliminary data.</text>
</comment>
<dbReference type="InterPro" id="IPR015943">
    <property type="entry name" value="WD40/YVTN_repeat-like_dom_sf"/>
</dbReference>
<dbReference type="OrthoDB" id="8638at2157"/>
<evidence type="ECO:0000313" key="2">
    <source>
        <dbReference type="EMBL" id="EJN59034.1"/>
    </source>
</evidence>
<dbReference type="InterPro" id="IPR002372">
    <property type="entry name" value="PQQ_rpt_dom"/>
</dbReference>
<dbReference type="Gene3D" id="2.130.10.10">
    <property type="entry name" value="YVTN repeat-like/Quinoprotein amine dehydrogenase"/>
    <property type="match status" value="2"/>
</dbReference>
<protein>
    <recommendedName>
        <fullName evidence="1">Pyrrolo-quinoline quinone repeat domain-containing protein</fullName>
    </recommendedName>
</protein>
<dbReference type="PANTHER" id="PTHR34512">
    <property type="entry name" value="CELL SURFACE PROTEIN"/>
    <property type="match status" value="1"/>
</dbReference>
<sequence length="429" mass="46056">MDGPHRRQRKHSRRSFLRAAALGSTVGLTGCVGRLSGLGGWDPEAAHGTPTGPGAADRTPVDAEAFTTFRGNLQRQGYYPEATVPTNVRTAWRIPGINVGDHTAAKASAVRDREGNYIIPGDSGEVHSFTVDGKVNWVASTYPSGRGIHGTPTIANGLVYIGAYDGALYAFDVANGDLVWRTQLGGSIGSSPAYHDGVVYIAVEHPDPEGSMAGCDALTGEVLWTDERPTDHPHSILAIDRDAGRLTVGSNDGNLYGWSYPDLELVWTFETGRPIKGPIATFDGSAFFGSWDHSIYRVDLETGEEEWSFETKGMVMGGASIDPEARMVYIGGHDGKLRALDAATGEEQWQFTTGNLIVGCPAVTREHVLVGSYDTNCYAIRRDDGESVWHVSADGWLSSVPHVDDDGIVFTSRATDDTSGKAIRLVAMV</sequence>
<dbReference type="PATRIC" id="fig|1210908.3.peg.2351"/>
<gene>
    <name evidence="2" type="ORF">HSB1_24550</name>
</gene>
<dbReference type="Proteomes" id="UP000007813">
    <property type="component" value="Unassembled WGS sequence"/>
</dbReference>
<reference evidence="2 3" key="1">
    <citation type="journal article" date="2012" name="J. Bacteriol.">
        <title>Draft Genome Sequence of the Extremely Halophilic Archaeon Halogranum salarium B-1T.</title>
        <authorList>
            <person name="Kim K.K."/>
            <person name="Lee K.C."/>
            <person name="Lee J.S."/>
        </authorList>
    </citation>
    <scope>NUCLEOTIDE SEQUENCE [LARGE SCALE GENOMIC DNA]</scope>
    <source>
        <strain evidence="2 3">B-1</strain>
    </source>
</reference>
<dbReference type="SMART" id="SM00564">
    <property type="entry name" value="PQQ"/>
    <property type="match status" value="6"/>
</dbReference>
<feature type="domain" description="Pyrrolo-quinoline quinone repeat" evidence="1">
    <location>
        <begin position="242"/>
        <end position="351"/>
    </location>
</feature>